<name>A0ABS7SE62_9MICO</name>
<dbReference type="Gene3D" id="3.10.450.50">
    <property type="match status" value="1"/>
</dbReference>
<proteinExistence type="predicted"/>
<evidence type="ECO:0000259" key="1">
    <source>
        <dbReference type="Pfam" id="PF17775"/>
    </source>
</evidence>
<evidence type="ECO:0000313" key="3">
    <source>
        <dbReference type="Proteomes" id="UP000826651"/>
    </source>
</evidence>
<dbReference type="EMBL" id="JAGSHT010000021">
    <property type="protein sequence ID" value="MBZ2198636.1"/>
    <property type="molecule type" value="Genomic_DNA"/>
</dbReference>
<dbReference type="InterPro" id="IPR048469">
    <property type="entry name" value="YchJ-like_M"/>
</dbReference>
<accession>A0ABS7SE62</accession>
<protein>
    <submittedName>
        <fullName evidence="2">Preprotein translocase</fullName>
    </submittedName>
</protein>
<dbReference type="Pfam" id="PF17775">
    <property type="entry name" value="YchJ_M-like"/>
    <property type="match status" value="1"/>
</dbReference>
<sequence length="95" mass="10707">MRSRYCGYAVGALDHVFRTWHPRTRPDEIEPTPGLTWLGLTILSTEAGGPDDTDGVVEFRARYRTAAGPGELHERSAFTRRAGRWVYVEGDITTR</sequence>
<evidence type="ECO:0000313" key="2">
    <source>
        <dbReference type="EMBL" id="MBZ2198636.1"/>
    </source>
</evidence>
<dbReference type="Proteomes" id="UP000826651">
    <property type="component" value="Unassembled WGS sequence"/>
</dbReference>
<dbReference type="InterPro" id="IPR032710">
    <property type="entry name" value="NTF2-like_dom_sf"/>
</dbReference>
<feature type="domain" description="YchJ-like middle NTF2-like" evidence="1">
    <location>
        <begin position="1"/>
        <end position="90"/>
    </location>
</feature>
<keyword evidence="3" id="KW-1185">Reference proteome</keyword>
<organism evidence="2 3">
    <name type="scientific">Occultella gossypii</name>
    <dbReference type="NCBI Taxonomy" id="2800820"/>
    <lineage>
        <taxon>Bacteria</taxon>
        <taxon>Bacillati</taxon>
        <taxon>Actinomycetota</taxon>
        <taxon>Actinomycetes</taxon>
        <taxon>Micrococcales</taxon>
        <taxon>Ruaniaceae</taxon>
        <taxon>Occultella</taxon>
    </lineage>
</organism>
<gene>
    <name evidence="2" type="ORF">KCQ71_20985</name>
</gene>
<dbReference type="SUPFAM" id="SSF54427">
    <property type="entry name" value="NTF2-like"/>
    <property type="match status" value="1"/>
</dbReference>
<reference evidence="2 3" key="1">
    <citation type="submission" date="2021-04" db="EMBL/GenBank/DDBJ databases">
        <title>Ruania sp. nov., isolated from sandy soil of mangrove forest.</title>
        <authorList>
            <person name="Ge X."/>
            <person name="Huang R."/>
            <person name="Liu W."/>
        </authorList>
    </citation>
    <scope>NUCLEOTIDE SEQUENCE [LARGE SCALE GENOMIC DNA]</scope>
    <source>
        <strain evidence="2 3">N2-46</strain>
    </source>
</reference>
<comment type="caution">
    <text evidence="2">The sequence shown here is derived from an EMBL/GenBank/DDBJ whole genome shotgun (WGS) entry which is preliminary data.</text>
</comment>